<dbReference type="AlphaFoldDB" id="A0A511N1S0"/>
<protein>
    <submittedName>
        <fullName evidence="1">Uncharacterized protein</fullName>
    </submittedName>
</protein>
<dbReference type="Proteomes" id="UP000321306">
    <property type="component" value="Unassembled WGS sequence"/>
</dbReference>
<dbReference type="RefSeq" id="WP_146884599.1">
    <property type="nucleotide sequence ID" value="NZ_BJXB01000009.1"/>
</dbReference>
<accession>A0A511N1S0</accession>
<sequence>MLIMCRILVKSTNDRQIEQLVGFYAVPRVGDHVQINGQKGLVVQVVHHVDTSPPDIHIDL</sequence>
<reference evidence="1 2" key="1">
    <citation type="submission" date="2019-07" db="EMBL/GenBank/DDBJ databases">
        <title>Whole genome shotgun sequence of Deinococcus cellulosilyticus NBRC 106333.</title>
        <authorList>
            <person name="Hosoyama A."/>
            <person name="Uohara A."/>
            <person name="Ohji S."/>
            <person name="Ichikawa N."/>
        </authorList>
    </citation>
    <scope>NUCLEOTIDE SEQUENCE [LARGE SCALE GENOMIC DNA]</scope>
    <source>
        <strain evidence="1 2">NBRC 106333</strain>
    </source>
</reference>
<name>A0A511N1S0_DEIC1</name>
<gene>
    <name evidence="1" type="ORF">DC3_24380</name>
</gene>
<organism evidence="1 2">
    <name type="scientific">Deinococcus cellulosilyticus (strain DSM 18568 / NBRC 106333 / KACC 11606 / 5516J-15)</name>
    <dbReference type="NCBI Taxonomy" id="1223518"/>
    <lineage>
        <taxon>Bacteria</taxon>
        <taxon>Thermotogati</taxon>
        <taxon>Deinococcota</taxon>
        <taxon>Deinococci</taxon>
        <taxon>Deinococcales</taxon>
        <taxon>Deinococcaceae</taxon>
        <taxon>Deinococcus</taxon>
    </lineage>
</organism>
<proteinExistence type="predicted"/>
<keyword evidence="2" id="KW-1185">Reference proteome</keyword>
<dbReference type="EMBL" id="BJXB01000009">
    <property type="protein sequence ID" value="GEM46803.1"/>
    <property type="molecule type" value="Genomic_DNA"/>
</dbReference>
<evidence type="ECO:0000313" key="2">
    <source>
        <dbReference type="Proteomes" id="UP000321306"/>
    </source>
</evidence>
<evidence type="ECO:0000313" key="1">
    <source>
        <dbReference type="EMBL" id="GEM46803.1"/>
    </source>
</evidence>
<comment type="caution">
    <text evidence="1">The sequence shown here is derived from an EMBL/GenBank/DDBJ whole genome shotgun (WGS) entry which is preliminary data.</text>
</comment>